<reference evidence="1 2" key="1">
    <citation type="journal article" date="2019" name="Sci. Rep.">
        <title>Orb-weaving spider Araneus ventricosus genome elucidates the spidroin gene catalogue.</title>
        <authorList>
            <person name="Kono N."/>
            <person name="Nakamura H."/>
            <person name="Ohtoshi R."/>
            <person name="Moran D.A.P."/>
            <person name="Shinohara A."/>
            <person name="Yoshida Y."/>
            <person name="Fujiwara M."/>
            <person name="Mori M."/>
            <person name="Tomita M."/>
            <person name="Arakawa K."/>
        </authorList>
    </citation>
    <scope>NUCLEOTIDE SEQUENCE [LARGE SCALE GENOMIC DNA]</scope>
</reference>
<evidence type="ECO:0000313" key="1">
    <source>
        <dbReference type="EMBL" id="GBL87123.1"/>
    </source>
</evidence>
<proteinExistence type="predicted"/>
<organism evidence="1 2">
    <name type="scientific">Araneus ventricosus</name>
    <name type="common">Orbweaver spider</name>
    <name type="synonym">Epeira ventricosa</name>
    <dbReference type="NCBI Taxonomy" id="182803"/>
    <lineage>
        <taxon>Eukaryota</taxon>
        <taxon>Metazoa</taxon>
        <taxon>Ecdysozoa</taxon>
        <taxon>Arthropoda</taxon>
        <taxon>Chelicerata</taxon>
        <taxon>Arachnida</taxon>
        <taxon>Araneae</taxon>
        <taxon>Araneomorphae</taxon>
        <taxon>Entelegynae</taxon>
        <taxon>Araneoidea</taxon>
        <taxon>Araneidae</taxon>
        <taxon>Araneus</taxon>
    </lineage>
</organism>
<dbReference type="Proteomes" id="UP000499080">
    <property type="component" value="Unassembled WGS sequence"/>
</dbReference>
<dbReference type="AlphaFoldDB" id="A0A4Y2B505"/>
<keyword evidence="2" id="KW-1185">Reference proteome</keyword>
<evidence type="ECO:0000313" key="2">
    <source>
        <dbReference type="Proteomes" id="UP000499080"/>
    </source>
</evidence>
<sequence length="116" mass="13687">MNSKEEISVQNRFSTAYEMPQRVTEMKLQRFDLVIIMNVHVSNFLSPKKIFCLPVSEHDNSNMKKPRKMKFGTWSLHQNRRFLKSNLGWNPSTETVFRTVLVHVSTSTEKRNEQDV</sequence>
<name>A0A4Y2B505_ARAVE</name>
<comment type="caution">
    <text evidence="1">The sequence shown here is derived from an EMBL/GenBank/DDBJ whole genome shotgun (WGS) entry which is preliminary data.</text>
</comment>
<protein>
    <submittedName>
        <fullName evidence="1">Uncharacterized protein</fullName>
    </submittedName>
</protein>
<dbReference type="EMBL" id="BGPR01000051">
    <property type="protein sequence ID" value="GBL87123.1"/>
    <property type="molecule type" value="Genomic_DNA"/>
</dbReference>
<gene>
    <name evidence="1" type="ORF">AVEN_218807_1</name>
</gene>
<accession>A0A4Y2B505</accession>